<name>A0A2M7TGF3_UNCKA</name>
<evidence type="ECO:0000256" key="2">
    <source>
        <dbReference type="ARBA" id="ARBA00022692"/>
    </source>
</evidence>
<dbReference type="PANTHER" id="PTHR30474:SF1">
    <property type="entry name" value="PEPTIDOGLYCAN GLYCOSYLTRANSFERASE MRDB"/>
    <property type="match status" value="1"/>
</dbReference>
<dbReference type="AlphaFoldDB" id="A0A2M7TGF3"/>
<reference evidence="8" key="1">
    <citation type="submission" date="2017-09" db="EMBL/GenBank/DDBJ databases">
        <title>Depth-based differentiation of microbial function through sediment-hosted aquifers and enrichment of novel symbionts in the deep terrestrial subsurface.</title>
        <authorList>
            <person name="Probst A.J."/>
            <person name="Ladd B."/>
            <person name="Jarett J.K."/>
            <person name="Geller-Mcgrath D.E."/>
            <person name="Sieber C.M.K."/>
            <person name="Emerson J.B."/>
            <person name="Anantharaman K."/>
            <person name="Thomas B.C."/>
            <person name="Malmstrom R."/>
            <person name="Stieglmeier M."/>
            <person name="Klingl A."/>
            <person name="Woyke T."/>
            <person name="Ryan C.M."/>
            <person name="Banfield J.F."/>
        </authorList>
    </citation>
    <scope>NUCLEOTIDE SEQUENCE [LARGE SCALE GENOMIC DNA]</scope>
</reference>
<keyword evidence="5 6" id="KW-0472">Membrane</keyword>
<dbReference type="Proteomes" id="UP000228920">
    <property type="component" value="Unassembled WGS sequence"/>
</dbReference>
<sequence length="378" mass="41217">MQLVQLRLMDRRLRFPSLPFDISIPAIAAVIILLGLSTIQSTIVAGADSNPILNSSLISVQVLALTFGALIFFLLQFIRSTYIPYAAIPIYVATIALLVLVLFVGETTRGSVRWISIGSVNLQPSSISVLFLIVSFSGFFSYFNERINNLIPLVLMLIAVAVPTALIAIEPDLGSALVLLFVFACMLHMSPLRMSRLAVLYGIILVGAPLLWGSLAQYQQDRLTTFMNPNADPLGSGYNVRQAITAVGSGHVFGRGWGQGTQSHLQFLPEQHTDFIFATYAEEQGFVGVCVLLLLYGGLFYRISIALRRSDGFFNHIVICGILSWFFIHIGVNIGMNVGLAPITGIPLPFMSYGGTIMVTSIIAIGLVVTLSQHQHPR</sequence>
<feature type="transmembrane region" description="Helical" evidence="6">
    <location>
        <begin position="313"/>
        <end position="330"/>
    </location>
</feature>
<evidence type="ECO:0000256" key="6">
    <source>
        <dbReference type="SAM" id="Phobius"/>
    </source>
</evidence>
<dbReference type="InterPro" id="IPR001182">
    <property type="entry name" value="FtsW/RodA"/>
</dbReference>
<keyword evidence="3" id="KW-0133">Cell shape</keyword>
<dbReference type="GO" id="GO:0008360">
    <property type="term" value="P:regulation of cell shape"/>
    <property type="evidence" value="ECO:0007669"/>
    <property type="project" value="UniProtKB-KW"/>
</dbReference>
<feature type="transmembrane region" description="Helical" evidence="6">
    <location>
        <begin position="175"/>
        <end position="192"/>
    </location>
</feature>
<protein>
    <submittedName>
        <fullName evidence="7">Rod shape-determining protein RodA</fullName>
    </submittedName>
</protein>
<feature type="transmembrane region" description="Helical" evidence="6">
    <location>
        <begin position="350"/>
        <end position="371"/>
    </location>
</feature>
<evidence type="ECO:0000313" key="8">
    <source>
        <dbReference type="Proteomes" id="UP000228920"/>
    </source>
</evidence>
<proteinExistence type="predicted"/>
<dbReference type="EMBL" id="PFNL01000147">
    <property type="protein sequence ID" value="PIZ45163.1"/>
    <property type="molecule type" value="Genomic_DNA"/>
</dbReference>
<evidence type="ECO:0000256" key="1">
    <source>
        <dbReference type="ARBA" id="ARBA00004141"/>
    </source>
</evidence>
<feature type="transmembrane region" description="Helical" evidence="6">
    <location>
        <begin position="150"/>
        <end position="169"/>
    </location>
</feature>
<dbReference type="Pfam" id="PF01098">
    <property type="entry name" value="FTSW_RODA_SPOVE"/>
    <property type="match status" value="1"/>
</dbReference>
<feature type="transmembrane region" description="Helical" evidence="6">
    <location>
        <begin position="82"/>
        <end position="105"/>
    </location>
</feature>
<gene>
    <name evidence="7" type="ORF">COY32_05545</name>
</gene>
<keyword evidence="2 6" id="KW-0812">Transmembrane</keyword>
<feature type="transmembrane region" description="Helical" evidence="6">
    <location>
        <begin position="52"/>
        <end position="75"/>
    </location>
</feature>
<feature type="transmembrane region" description="Helical" evidence="6">
    <location>
        <begin position="284"/>
        <end position="301"/>
    </location>
</feature>
<feature type="transmembrane region" description="Helical" evidence="6">
    <location>
        <begin position="125"/>
        <end position="143"/>
    </location>
</feature>
<feature type="transmembrane region" description="Helical" evidence="6">
    <location>
        <begin position="199"/>
        <end position="218"/>
    </location>
</feature>
<evidence type="ECO:0000313" key="7">
    <source>
        <dbReference type="EMBL" id="PIZ45163.1"/>
    </source>
</evidence>
<dbReference type="GO" id="GO:0005886">
    <property type="term" value="C:plasma membrane"/>
    <property type="evidence" value="ECO:0007669"/>
    <property type="project" value="TreeGrafter"/>
</dbReference>
<dbReference type="GO" id="GO:0051301">
    <property type="term" value="P:cell division"/>
    <property type="evidence" value="ECO:0007669"/>
    <property type="project" value="InterPro"/>
</dbReference>
<evidence type="ECO:0000256" key="4">
    <source>
        <dbReference type="ARBA" id="ARBA00022989"/>
    </source>
</evidence>
<keyword evidence="4 6" id="KW-1133">Transmembrane helix</keyword>
<organism evidence="7 8">
    <name type="scientific">candidate division WWE3 bacterium CG_4_10_14_0_2_um_filter_41_14</name>
    <dbReference type="NCBI Taxonomy" id="1975072"/>
    <lineage>
        <taxon>Bacteria</taxon>
        <taxon>Katanobacteria</taxon>
    </lineage>
</organism>
<evidence type="ECO:0000256" key="3">
    <source>
        <dbReference type="ARBA" id="ARBA00022960"/>
    </source>
</evidence>
<evidence type="ECO:0000256" key="5">
    <source>
        <dbReference type="ARBA" id="ARBA00023136"/>
    </source>
</evidence>
<dbReference type="GO" id="GO:0032153">
    <property type="term" value="C:cell division site"/>
    <property type="evidence" value="ECO:0007669"/>
    <property type="project" value="TreeGrafter"/>
</dbReference>
<dbReference type="GO" id="GO:0015648">
    <property type="term" value="F:lipid-linked peptidoglycan transporter activity"/>
    <property type="evidence" value="ECO:0007669"/>
    <property type="project" value="TreeGrafter"/>
</dbReference>
<comment type="subcellular location">
    <subcellularLocation>
        <location evidence="1">Membrane</location>
        <topology evidence="1">Multi-pass membrane protein</topology>
    </subcellularLocation>
</comment>
<accession>A0A2M7TGF3</accession>
<dbReference type="PANTHER" id="PTHR30474">
    <property type="entry name" value="CELL CYCLE PROTEIN"/>
    <property type="match status" value="1"/>
</dbReference>
<feature type="transmembrane region" description="Helical" evidence="6">
    <location>
        <begin position="20"/>
        <end position="40"/>
    </location>
</feature>
<comment type="caution">
    <text evidence="7">The sequence shown here is derived from an EMBL/GenBank/DDBJ whole genome shotgun (WGS) entry which is preliminary data.</text>
</comment>